<proteinExistence type="predicted"/>
<reference evidence="3 4" key="1">
    <citation type="submission" date="2017-05" db="EMBL/GenBank/DDBJ databases">
        <authorList>
            <person name="Song R."/>
            <person name="Chenine A.L."/>
            <person name="Ruprecht R.M."/>
        </authorList>
    </citation>
    <scope>NUCLEOTIDE SEQUENCE [LARGE SCALE GENOMIC DNA]</scope>
    <source>
        <strain evidence="3">SW32</strain>
    </source>
</reference>
<dbReference type="Pfam" id="PF13474">
    <property type="entry name" value="SnoaL_3"/>
    <property type="match status" value="1"/>
</dbReference>
<dbReference type="AlphaFoldDB" id="A0A240ULK3"/>
<name>A0A240ULK3_9GAMM</name>
<evidence type="ECO:0000313" key="3">
    <source>
        <dbReference type="EMBL" id="ART61899.1"/>
    </source>
</evidence>
<organism evidence="3 4">
    <name type="scientific">Kushneria marisflavi</name>
    <dbReference type="NCBI Taxonomy" id="157779"/>
    <lineage>
        <taxon>Bacteria</taxon>
        <taxon>Pseudomonadati</taxon>
        <taxon>Pseudomonadota</taxon>
        <taxon>Gammaproteobacteria</taxon>
        <taxon>Oceanospirillales</taxon>
        <taxon>Halomonadaceae</taxon>
        <taxon>Kushneria</taxon>
    </lineage>
</organism>
<evidence type="ECO:0000259" key="2">
    <source>
        <dbReference type="Pfam" id="PF13474"/>
    </source>
</evidence>
<dbReference type="InterPro" id="IPR032710">
    <property type="entry name" value="NTF2-like_dom_sf"/>
</dbReference>
<feature type="domain" description="SnoaL-like" evidence="2">
    <location>
        <begin position="30"/>
        <end position="152"/>
    </location>
</feature>
<dbReference type="Gene3D" id="3.10.450.50">
    <property type="match status" value="1"/>
</dbReference>
<dbReference type="EMBL" id="CP021358">
    <property type="protein sequence ID" value="ART61899.1"/>
    <property type="molecule type" value="Genomic_DNA"/>
</dbReference>
<gene>
    <name evidence="3" type="ORF">B9H00_01475</name>
</gene>
<feature type="region of interest" description="Disordered" evidence="1">
    <location>
        <begin position="1"/>
        <end position="25"/>
    </location>
</feature>
<keyword evidence="4" id="KW-1185">Reference proteome</keyword>
<evidence type="ECO:0000313" key="4">
    <source>
        <dbReference type="Proteomes" id="UP000194457"/>
    </source>
</evidence>
<dbReference type="InterPro" id="IPR037401">
    <property type="entry name" value="SnoaL-like"/>
</dbReference>
<protein>
    <recommendedName>
        <fullName evidence="2">SnoaL-like domain-containing protein</fullName>
    </recommendedName>
</protein>
<dbReference type="Proteomes" id="UP000194457">
    <property type="component" value="Chromosome"/>
</dbReference>
<accession>A0A240ULK3</accession>
<dbReference type="SUPFAM" id="SSF54427">
    <property type="entry name" value="NTF2-like"/>
    <property type="match status" value="1"/>
</dbReference>
<dbReference type="KEGG" id="kma:B9H00_01475"/>
<evidence type="ECO:0000256" key="1">
    <source>
        <dbReference type="SAM" id="MobiDB-lite"/>
    </source>
</evidence>
<sequence length="165" mass="19163">MKGASARSDTDRFEVIQPRNRPVTHDEQQIRALRAEWQDAVQSRDLDRTMATYYPGKEYLGFDVMPPFSFEGWESFRQNWIIFFEMFDEAPVFEFKDMKIHCSGDVAFTTGFTRFTGSISGKKIDLWTRETIGLRKLDGQWLMIHDHVSVPIDLNTGIGVTDHHP</sequence>